<dbReference type="EMBL" id="CP002048">
    <property type="protein sequence ID" value="ADI02308.1"/>
    <property type="molecule type" value="Genomic_DNA"/>
</dbReference>
<dbReference type="NCBIfam" id="TIGR01595">
    <property type="entry name" value="cas_CT1132"/>
    <property type="match status" value="1"/>
</dbReference>
<dbReference type="Pfam" id="PF05107">
    <property type="entry name" value="Cas_Cas7"/>
    <property type="match status" value="2"/>
</dbReference>
<dbReference type="KEGG" id="slp:Slip_1545"/>
<dbReference type="HOGENOM" id="CLU_071770_2_0_9"/>
<evidence type="ECO:0000256" key="1">
    <source>
        <dbReference type="SAM" id="Coils"/>
    </source>
</evidence>
<dbReference type="GO" id="GO:0043571">
    <property type="term" value="P:maintenance of CRISPR repeat elements"/>
    <property type="evidence" value="ECO:0007669"/>
    <property type="project" value="InterPro"/>
</dbReference>
<dbReference type="STRING" id="643648.Slip_1545"/>
<evidence type="ECO:0000313" key="3">
    <source>
        <dbReference type="Proteomes" id="UP000000378"/>
    </source>
</evidence>
<proteinExistence type="predicted"/>
<dbReference type="NCBIfam" id="TIGR02589">
    <property type="entry name" value="cas_Csd2"/>
    <property type="match status" value="1"/>
</dbReference>
<dbReference type="AlphaFoldDB" id="D7CNM3"/>
<evidence type="ECO:0000313" key="2">
    <source>
        <dbReference type="EMBL" id="ADI02308.1"/>
    </source>
</evidence>
<gene>
    <name evidence="2" type="ordered locus">Slip_1545</name>
</gene>
<dbReference type="InterPro" id="IPR013418">
    <property type="entry name" value="CRISPR-assoc_prot_Cas7/Csd2"/>
</dbReference>
<protein>
    <submittedName>
        <fullName evidence="2">CRISPR-associated protein, Csd2 family</fullName>
    </submittedName>
</protein>
<keyword evidence="3" id="KW-1185">Reference proteome</keyword>
<keyword evidence="1" id="KW-0175">Coiled coil</keyword>
<dbReference type="OrthoDB" id="9776792at2"/>
<reference evidence="2 3" key="2">
    <citation type="journal article" date="2010" name="Stand. Genomic Sci.">
        <title>Complete genome sequence of Syntrophothermus lipocalidus type strain (TGB-C1).</title>
        <authorList>
            <person name="Djao O.D."/>
            <person name="Zhang X."/>
            <person name="Lucas S."/>
            <person name="Lapidus A."/>
            <person name="Del Rio T.G."/>
            <person name="Nolan M."/>
            <person name="Tice H."/>
            <person name="Cheng J.F."/>
            <person name="Han C."/>
            <person name="Tapia R."/>
            <person name="Goodwin L."/>
            <person name="Pitluck S."/>
            <person name="Liolios K."/>
            <person name="Ivanova N."/>
            <person name="Mavromatis K."/>
            <person name="Mikhailova N."/>
            <person name="Ovchinnikova G."/>
            <person name="Pati A."/>
            <person name="Brambilla E."/>
            <person name="Chen A."/>
            <person name="Palaniappan K."/>
            <person name="Land M."/>
            <person name="Hauser L."/>
            <person name="Chang Y.J."/>
            <person name="Jeffries C.D."/>
            <person name="Rohde M."/>
            <person name="Sikorski J."/>
            <person name="Spring S."/>
            <person name="Goker M."/>
            <person name="Detter J.C."/>
            <person name="Woyke T."/>
            <person name="Bristow J."/>
            <person name="Eisen J.A."/>
            <person name="Markowitz V."/>
            <person name="Hugenholtz P."/>
            <person name="Kyrpides N.C."/>
            <person name="Klenk H.P."/>
        </authorList>
    </citation>
    <scope>NUCLEOTIDE SEQUENCE [LARGE SCALE GENOMIC DNA]</scope>
    <source>
        <strain evidence="3">DSM 12680 / TGB-C1</strain>
    </source>
</reference>
<feature type="coiled-coil region" evidence="1">
    <location>
        <begin position="121"/>
        <end position="173"/>
    </location>
</feature>
<reference evidence="3" key="1">
    <citation type="journal article" date="2010" name="Stand. Genomic Sci.">
        <title>Complete genome sequence of Syntrophothermus lipocalidus type strain (TGB-C1T).</title>
        <authorList>
            <consortium name="US DOE Joint Genome Institute (JGI-PGF)"/>
            <person name="Djao O."/>
            <person name="Zhang X."/>
            <person name="Lucas S."/>
            <person name="Lapidus A."/>
            <person name="Glavina Del Rio T."/>
            <person name="Nolan M."/>
            <person name="Tice H."/>
            <person name="Cheng J."/>
            <person name="Han C."/>
            <person name="Tapia R."/>
            <person name="Goodwin L."/>
            <person name="Pitluck S."/>
            <person name="Liolios K."/>
            <person name="Ivanova N."/>
            <person name="Mavromatis K."/>
            <person name="Mikhailova N."/>
            <person name="Ovchinnikova G."/>
            <person name="Pati A."/>
            <person name="Brambilla E."/>
            <person name="Chen A."/>
            <person name="Palaniappan K."/>
            <person name="Land M."/>
            <person name="Hauser L."/>
            <person name="Chang Y."/>
            <person name="Jeffries C."/>
            <person name="Rohde M."/>
            <person name="Sikorski J."/>
            <person name="Spring S."/>
            <person name="Goker M."/>
            <person name="Detter J."/>
            <person name="Woyke T."/>
            <person name="Bristow J."/>
            <person name="Eisen J."/>
            <person name="Markowitz V."/>
            <person name="Hugenholtz P."/>
            <person name="Kyrpides N."/>
            <person name="Klenk H."/>
        </authorList>
    </citation>
    <scope>NUCLEOTIDE SEQUENCE [LARGE SCALE GENOMIC DNA]</scope>
    <source>
        <strain evidence="3">DSM 12680 / TGB-C1</strain>
    </source>
</reference>
<sequence>MAQELCFNPDRKHDFVFLFDVVNGNPNGDPDAGNMPRIDPETNHGFVTDVALKRKIRDYAALVHGKAIFVQSKVALNTLYYNSMAEHGYAFPEVEVNDEGLLEWLVNEAADVFDVNEDLKKVRYIREMKNQKDILDTVKEEVGEVPPEIRPKLEQLVKDLVAAGRNLKKLSASDRDAIKEVMTKRYYDMRMFGAVLTAGTNAGQVRGPVQLTFARSISPILPMDVSITRVAITREADKRSKQTEMGRKPIVPYGLYRCHGFYNPKLAERLTSKGNPVTSEDLAVLWEALGNMFEYDRSAARGEMTCRGLYIFSHDDEKGLGKAPAHKLFDLIRIEQKEPSKPPRSFDDYEIVVNQKELPPGIELKAYV</sequence>
<name>D7CNM3_SYNLT</name>
<organism evidence="2 3">
    <name type="scientific">Syntrophothermus lipocalidus (strain DSM 12680 / TGB-C1)</name>
    <dbReference type="NCBI Taxonomy" id="643648"/>
    <lineage>
        <taxon>Bacteria</taxon>
        <taxon>Bacillati</taxon>
        <taxon>Bacillota</taxon>
        <taxon>Clostridia</taxon>
        <taxon>Eubacteriales</taxon>
        <taxon>Syntrophomonadaceae</taxon>
        <taxon>Syntrophothermus</taxon>
    </lineage>
</organism>
<dbReference type="InterPro" id="IPR006482">
    <property type="entry name" value="Cas7_Csh2/Csh2"/>
</dbReference>
<accession>D7CNM3</accession>
<dbReference type="eggNOG" id="COG3649">
    <property type="taxonomic scope" value="Bacteria"/>
</dbReference>
<dbReference type="RefSeq" id="WP_013175710.1">
    <property type="nucleotide sequence ID" value="NC_014220.1"/>
</dbReference>
<dbReference type="Proteomes" id="UP000000378">
    <property type="component" value="Chromosome"/>
</dbReference>